<feature type="transmembrane region" description="Helical" evidence="1">
    <location>
        <begin position="167"/>
        <end position="200"/>
    </location>
</feature>
<dbReference type="SUPFAM" id="SSF51695">
    <property type="entry name" value="PLC-like phosphodiesterases"/>
    <property type="match status" value="1"/>
</dbReference>
<evidence type="ECO:0000313" key="3">
    <source>
        <dbReference type="EMBL" id="MFC7089865.1"/>
    </source>
</evidence>
<name>A0ABW2EXF2_9GAMM</name>
<evidence type="ECO:0000313" key="4">
    <source>
        <dbReference type="Proteomes" id="UP001596411"/>
    </source>
</evidence>
<sequence length="624" mass="68244">MRIHALAKDVLRALIDHWRPLLAYHLAFTLLASLVLLPAIAWSLATLLGRLGRPVIATADLAGVLLTPTGGLWLLATLALTFLVLYLQQAGMILVAASAHGNRYRRAFDALGRVLWRLPRLAGLATLQVGAHLLLLAPFALAVGLLYGHFLGDLDPYYVQRTRPPALWAFVASALLPTLTWTALAASLYLRWSLAVAALILEDDGPRRALARSWRLTHGHLGRIALLLLALLGLILALPPLSTWSYDLIATPLVAWLPERPAVLVPAMLLYLAGYLLLTLALTFLGLAANSLLAAALFLRLSRERLRLPRPGAHPERLAWALELAVVLALAIQAALILNRVELHDEVAIIAHRGSSMTTPENSLPAVERAAAEGADYVELDVRLTADDRVVLYHDRTLRRLTGDPRRLGELSLEELGAFDLGSWFGDAYAGLPIASLEEALAAVRGRAGLMIDLKPDPGRERALVEAVLAALATEAEARRRCLRDAATPEATRTCGDPRVMTETRLATLSPTLMSAIAEREPELRITLLAQLILPGTLERRGFAALGLRHNRISEAEVRLARDHGYEIHAWTVNDPARMSQLIDLGVDAIITDRPDLLAALLAERRELSDGELLLIKLRNWLRS</sequence>
<keyword evidence="1" id="KW-1133">Transmembrane helix</keyword>
<feature type="transmembrane region" description="Helical" evidence="1">
    <location>
        <begin position="268"/>
        <end position="298"/>
    </location>
</feature>
<dbReference type="RefSeq" id="WP_346062292.1">
    <property type="nucleotide sequence ID" value="NZ_BAAADR010000010.1"/>
</dbReference>
<dbReference type="PANTHER" id="PTHR46211:SF1">
    <property type="entry name" value="GLYCEROPHOSPHODIESTER PHOSPHODIESTERASE, CYTOPLASMIC"/>
    <property type="match status" value="1"/>
</dbReference>
<gene>
    <name evidence="3" type="ORF">ACFQH5_09940</name>
</gene>
<dbReference type="Gene3D" id="3.20.20.190">
    <property type="entry name" value="Phosphatidylinositol (PI) phosphodiesterase"/>
    <property type="match status" value="1"/>
</dbReference>
<dbReference type="EMBL" id="JBHSZP010000016">
    <property type="protein sequence ID" value="MFC7089865.1"/>
    <property type="molecule type" value="Genomic_DNA"/>
</dbReference>
<protein>
    <submittedName>
        <fullName evidence="3">Glycerophosphodiester phosphodiesterase family protein</fullName>
    </submittedName>
</protein>
<dbReference type="Proteomes" id="UP001596411">
    <property type="component" value="Unassembled WGS sequence"/>
</dbReference>
<dbReference type="InterPro" id="IPR018476">
    <property type="entry name" value="GlyceroP-diester-Pdiesterase_M"/>
</dbReference>
<dbReference type="PROSITE" id="PS51704">
    <property type="entry name" value="GP_PDE"/>
    <property type="match status" value="1"/>
</dbReference>
<feature type="transmembrane region" description="Helical" evidence="1">
    <location>
        <begin position="72"/>
        <end position="100"/>
    </location>
</feature>
<dbReference type="Pfam" id="PF10110">
    <property type="entry name" value="GPDPase_memb"/>
    <property type="match status" value="1"/>
</dbReference>
<feature type="transmembrane region" description="Helical" evidence="1">
    <location>
        <begin position="318"/>
        <end position="338"/>
    </location>
</feature>
<feature type="domain" description="GP-PDE" evidence="2">
    <location>
        <begin position="347"/>
        <end position="602"/>
    </location>
</feature>
<keyword evidence="1" id="KW-0472">Membrane</keyword>
<reference evidence="4" key="1">
    <citation type="journal article" date="2019" name="Int. J. Syst. Evol. Microbiol.">
        <title>The Global Catalogue of Microorganisms (GCM) 10K type strain sequencing project: providing services to taxonomists for standard genome sequencing and annotation.</title>
        <authorList>
            <consortium name="The Broad Institute Genomics Platform"/>
            <consortium name="The Broad Institute Genome Sequencing Center for Infectious Disease"/>
            <person name="Wu L."/>
            <person name="Ma J."/>
        </authorList>
    </citation>
    <scope>NUCLEOTIDE SEQUENCE [LARGE SCALE GENOMIC DNA]</scope>
    <source>
        <strain evidence="4">CGMCC 1.13666</strain>
    </source>
</reference>
<keyword evidence="4" id="KW-1185">Reference proteome</keyword>
<dbReference type="PANTHER" id="PTHR46211">
    <property type="entry name" value="GLYCEROPHOSPHORYL DIESTER PHOSPHODIESTERASE"/>
    <property type="match status" value="1"/>
</dbReference>
<evidence type="ECO:0000256" key="1">
    <source>
        <dbReference type="SAM" id="Phobius"/>
    </source>
</evidence>
<dbReference type="Pfam" id="PF03009">
    <property type="entry name" value="GDPD"/>
    <property type="match status" value="1"/>
</dbReference>
<feature type="transmembrane region" description="Helical" evidence="1">
    <location>
        <begin position="221"/>
        <end position="238"/>
    </location>
</feature>
<comment type="caution">
    <text evidence="3">The sequence shown here is derived from an EMBL/GenBank/DDBJ whole genome shotgun (WGS) entry which is preliminary data.</text>
</comment>
<evidence type="ECO:0000259" key="2">
    <source>
        <dbReference type="PROSITE" id="PS51704"/>
    </source>
</evidence>
<proteinExistence type="predicted"/>
<feature type="transmembrane region" description="Helical" evidence="1">
    <location>
        <begin position="21"/>
        <end position="45"/>
    </location>
</feature>
<dbReference type="InterPro" id="IPR030395">
    <property type="entry name" value="GP_PDE_dom"/>
</dbReference>
<accession>A0ABW2EXF2</accession>
<keyword evidence="1" id="KW-0812">Transmembrane</keyword>
<feature type="transmembrane region" description="Helical" evidence="1">
    <location>
        <begin position="121"/>
        <end position="147"/>
    </location>
</feature>
<dbReference type="InterPro" id="IPR017946">
    <property type="entry name" value="PLC-like_Pdiesterase_TIM-brl"/>
</dbReference>
<organism evidence="3 4">
    <name type="scientific">Halomonas salifodinae</name>
    <dbReference type="NCBI Taxonomy" id="438745"/>
    <lineage>
        <taxon>Bacteria</taxon>
        <taxon>Pseudomonadati</taxon>
        <taxon>Pseudomonadota</taxon>
        <taxon>Gammaproteobacteria</taxon>
        <taxon>Oceanospirillales</taxon>
        <taxon>Halomonadaceae</taxon>
        <taxon>Halomonas</taxon>
    </lineage>
</organism>